<reference evidence="2" key="1">
    <citation type="journal article" date="2014" name="Proc. Natl. Acad. Sci. U.S.A.">
        <title>Extensive sampling of basidiomycete genomes demonstrates inadequacy of the white-rot/brown-rot paradigm for wood decay fungi.</title>
        <authorList>
            <person name="Riley R."/>
            <person name="Salamov A.A."/>
            <person name="Brown D.W."/>
            <person name="Nagy L.G."/>
            <person name="Floudas D."/>
            <person name="Held B.W."/>
            <person name="Levasseur A."/>
            <person name="Lombard V."/>
            <person name="Morin E."/>
            <person name="Otillar R."/>
            <person name="Lindquist E.A."/>
            <person name="Sun H."/>
            <person name="LaButti K.M."/>
            <person name="Schmutz J."/>
            <person name="Jabbour D."/>
            <person name="Luo H."/>
            <person name="Baker S.E."/>
            <person name="Pisabarro A.G."/>
            <person name="Walton J.D."/>
            <person name="Blanchette R.A."/>
            <person name="Henrissat B."/>
            <person name="Martin F."/>
            <person name="Cullen D."/>
            <person name="Hibbett D.S."/>
            <person name="Grigoriev I.V."/>
        </authorList>
    </citation>
    <scope>NUCLEOTIDE SEQUENCE [LARGE SCALE GENOMIC DNA]</scope>
    <source>
        <strain evidence="2">CBS 339.88</strain>
    </source>
</reference>
<evidence type="ECO:0000313" key="2">
    <source>
        <dbReference type="Proteomes" id="UP000027222"/>
    </source>
</evidence>
<dbReference type="HOGENOM" id="CLU_946805_0_0_1"/>
<dbReference type="EMBL" id="KL142376">
    <property type="protein sequence ID" value="KDR77573.1"/>
    <property type="molecule type" value="Genomic_DNA"/>
</dbReference>
<protein>
    <submittedName>
        <fullName evidence="1">Uncharacterized protein</fullName>
    </submittedName>
</protein>
<gene>
    <name evidence="1" type="ORF">GALMADRAFT_278696</name>
</gene>
<dbReference type="AlphaFoldDB" id="A0A067TF17"/>
<proteinExistence type="predicted"/>
<organism evidence="1 2">
    <name type="scientific">Galerina marginata (strain CBS 339.88)</name>
    <dbReference type="NCBI Taxonomy" id="685588"/>
    <lineage>
        <taxon>Eukaryota</taxon>
        <taxon>Fungi</taxon>
        <taxon>Dikarya</taxon>
        <taxon>Basidiomycota</taxon>
        <taxon>Agaricomycotina</taxon>
        <taxon>Agaricomycetes</taxon>
        <taxon>Agaricomycetidae</taxon>
        <taxon>Agaricales</taxon>
        <taxon>Agaricineae</taxon>
        <taxon>Strophariaceae</taxon>
        <taxon>Galerina</taxon>
    </lineage>
</organism>
<dbReference type="Proteomes" id="UP000027222">
    <property type="component" value="Unassembled WGS sequence"/>
</dbReference>
<evidence type="ECO:0000313" key="1">
    <source>
        <dbReference type="EMBL" id="KDR77573.1"/>
    </source>
</evidence>
<accession>A0A067TF17</accession>
<keyword evidence="2" id="KW-1185">Reference proteome</keyword>
<name>A0A067TF17_GALM3</name>
<sequence length="294" mass="32512">MSHVIIRSDNDPASKAMVILGVKISPLGSGHHRTKVFCAIITGSSEFSRALDRLTAGYSSSEEGKRGCVNANSFEETIGYVHLDQIAKPLHSGHIMSVAIRPGPGTSESVRDLDQNYRVMITVTPPNLLPIPVNSLSVAPRPVVTLPRLTIRLDVGEWEASVYPKQNWSSRGLTWIPTARHQSAILWLTSTRGELMSPILLFHVVDSDIALEFADAPSKLVSASTLDEWTSMQTSHYIISLDIYDQLYTHRAKQSGTFGKELEQQSVAQEVRDYSVNKQGNEPETSFQLQKAQE</sequence>